<dbReference type="InterPro" id="IPR049975">
    <property type="entry name" value="SAV_915-like_dom"/>
</dbReference>
<evidence type="ECO:0000313" key="1">
    <source>
        <dbReference type="EMBL" id="SDI90773.1"/>
    </source>
</evidence>
<dbReference type="EMBL" id="FNDN01000013">
    <property type="protein sequence ID" value="SDI90773.1"/>
    <property type="molecule type" value="Genomic_DNA"/>
</dbReference>
<gene>
    <name evidence="1" type="ORF">SAMN05444695_1132</name>
</gene>
<organism evidence="1 2">
    <name type="scientific">Rhodococcus triatomae</name>
    <dbReference type="NCBI Taxonomy" id="300028"/>
    <lineage>
        <taxon>Bacteria</taxon>
        <taxon>Bacillati</taxon>
        <taxon>Actinomycetota</taxon>
        <taxon>Actinomycetes</taxon>
        <taxon>Mycobacteriales</taxon>
        <taxon>Nocardiaceae</taxon>
        <taxon>Rhodococcus</taxon>
    </lineage>
</organism>
<proteinExistence type="predicted"/>
<dbReference type="Proteomes" id="UP000183263">
    <property type="component" value="Unassembled WGS sequence"/>
</dbReference>
<dbReference type="AlphaFoldDB" id="A0A1G8PE43"/>
<name>A0A1G8PE43_9NOCA</name>
<evidence type="ECO:0000313" key="2">
    <source>
        <dbReference type="Proteomes" id="UP000183263"/>
    </source>
</evidence>
<accession>A0A1G8PE43</accession>
<reference evidence="1 2" key="1">
    <citation type="submission" date="2016-10" db="EMBL/GenBank/DDBJ databases">
        <authorList>
            <person name="de Groot N.N."/>
        </authorList>
    </citation>
    <scope>NUCLEOTIDE SEQUENCE [LARGE SCALE GENOMIC DNA]</scope>
    <source>
        <strain evidence="1 2">DSM 44892</strain>
    </source>
</reference>
<keyword evidence="2" id="KW-1185">Reference proteome</keyword>
<protein>
    <submittedName>
        <fullName evidence="1">Uncharacterized protein</fullName>
    </submittedName>
</protein>
<sequence>MALLVYTSPHELTRCCGTHQAAATVAVDKLHEVQRQVGASVILVDGALPIEQQKNQSVDLHWEDEDSHLPDRWLESPLDKRGGSR</sequence>
<dbReference type="NCBIfam" id="NF042914">
    <property type="entry name" value="SAV915_dom"/>
    <property type="match status" value="1"/>
</dbReference>